<feature type="modified residue" description="4-aspartylphosphate" evidence="1">
    <location>
        <position position="53"/>
    </location>
</feature>
<dbReference type="SMART" id="SM00471">
    <property type="entry name" value="HDc"/>
    <property type="match status" value="1"/>
</dbReference>
<proteinExistence type="predicted"/>
<dbReference type="PANTHER" id="PTHR45228:SF1">
    <property type="entry name" value="CYCLIC DI-GMP PHOSPHODIESTERASE TM_0186"/>
    <property type="match status" value="1"/>
</dbReference>
<dbReference type="RefSeq" id="WP_074767170.1">
    <property type="nucleotide sequence ID" value="NZ_FNWO01000005.1"/>
</dbReference>
<name>A0A1H6HIT1_MAGFU</name>
<dbReference type="PROSITE" id="PS51832">
    <property type="entry name" value="HD_GYP"/>
    <property type="match status" value="1"/>
</dbReference>
<feature type="domain" description="HD-GYP" evidence="4">
    <location>
        <begin position="147"/>
        <end position="344"/>
    </location>
</feature>
<sequence length="353" mass="39853">MLVHIVDDNDTNLMLFEQIVRRVDAEVTIACYPDPLTALVDCSRQMADLVLLDYMMPGIDGHEYVRRMRAMPGARDVPIVMITAAADRFVRQTALELGVTDFLTKPVDPSEMRVRVTNLLALRRNHLRLRDQNRWLAEEVRHATRAVLEREEELIVRLAKAAEFRDPETGSHIVRMAHYSRLIACGLGLPDDLCQLIFKAAPMHDVGKLGTPDMILLKPGRLDDAEMEVMRRHPVIGHAILSGSSSHLIQLGAEIAITHHEKYDGTGYPYGIAGENIPISGRIVAVADVFDALTSRRPYKPAWEMERARLYVSDNIGLHFDPRCVEVFLAAWPEILDIRSRFADPVEPERSLV</sequence>
<dbReference type="EMBL" id="FNWO01000005">
    <property type="protein sequence ID" value="SEH34165.1"/>
    <property type="molecule type" value="Genomic_DNA"/>
</dbReference>
<dbReference type="InterPro" id="IPR052020">
    <property type="entry name" value="Cyclic_di-GMP/3'3'-cGAMP_PDE"/>
</dbReference>
<feature type="domain" description="Response regulatory" evidence="2">
    <location>
        <begin position="2"/>
        <end position="120"/>
    </location>
</feature>
<evidence type="ECO:0000313" key="5">
    <source>
        <dbReference type="EMBL" id="SEH34165.1"/>
    </source>
</evidence>
<dbReference type="Gene3D" id="1.10.3210.10">
    <property type="entry name" value="Hypothetical protein af1432"/>
    <property type="match status" value="1"/>
</dbReference>
<dbReference type="InterPro" id="IPR037522">
    <property type="entry name" value="HD_GYP_dom"/>
</dbReference>
<dbReference type="AlphaFoldDB" id="A0A1H6HIT1"/>
<dbReference type="SUPFAM" id="SSF109604">
    <property type="entry name" value="HD-domain/PDEase-like"/>
    <property type="match status" value="1"/>
</dbReference>
<dbReference type="Pfam" id="PF00072">
    <property type="entry name" value="Response_reg"/>
    <property type="match status" value="1"/>
</dbReference>
<dbReference type="PANTHER" id="PTHR45228">
    <property type="entry name" value="CYCLIC DI-GMP PHOSPHODIESTERASE TM_0186-RELATED"/>
    <property type="match status" value="1"/>
</dbReference>
<gene>
    <name evidence="5" type="ORF">SAMN04244559_01544</name>
</gene>
<accession>A0A1H6HIT1</accession>
<feature type="domain" description="HD" evidence="3">
    <location>
        <begin position="169"/>
        <end position="293"/>
    </location>
</feature>
<evidence type="ECO:0000259" key="3">
    <source>
        <dbReference type="PROSITE" id="PS51831"/>
    </source>
</evidence>
<dbReference type="OrthoDB" id="9176789at2"/>
<dbReference type="GO" id="GO:0008081">
    <property type="term" value="F:phosphoric diester hydrolase activity"/>
    <property type="evidence" value="ECO:0007669"/>
    <property type="project" value="UniProtKB-ARBA"/>
</dbReference>
<evidence type="ECO:0000313" key="6">
    <source>
        <dbReference type="Proteomes" id="UP000182983"/>
    </source>
</evidence>
<dbReference type="GO" id="GO:0000160">
    <property type="term" value="P:phosphorelay signal transduction system"/>
    <property type="evidence" value="ECO:0007669"/>
    <property type="project" value="InterPro"/>
</dbReference>
<dbReference type="InterPro" id="IPR003607">
    <property type="entry name" value="HD/PDEase_dom"/>
</dbReference>
<dbReference type="Gene3D" id="3.40.50.2300">
    <property type="match status" value="1"/>
</dbReference>
<evidence type="ECO:0000259" key="2">
    <source>
        <dbReference type="PROSITE" id="PS50110"/>
    </source>
</evidence>
<protein>
    <submittedName>
        <fullName evidence="5">Putative two-component system response regulator</fullName>
    </submittedName>
</protein>
<dbReference type="CDD" id="cd17551">
    <property type="entry name" value="REC_RpfG-like"/>
    <property type="match status" value="1"/>
</dbReference>
<organism evidence="5 6">
    <name type="scientific">Magnetospirillum fulvum</name>
    <name type="common">Rhodospirillum fulvum</name>
    <dbReference type="NCBI Taxonomy" id="1082"/>
    <lineage>
        <taxon>Bacteria</taxon>
        <taxon>Pseudomonadati</taxon>
        <taxon>Pseudomonadota</taxon>
        <taxon>Alphaproteobacteria</taxon>
        <taxon>Rhodospirillales</taxon>
        <taxon>Rhodospirillaceae</taxon>
        <taxon>Magnetospirillum</taxon>
    </lineage>
</organism>
<dbReference type="Proteomes" id="UP000182983">
    <property type="component" value="Unassembled WGS sequence"/>
</dbReference>
<keyword evidence="6" id="KW-1185">Reference proteome</keyword>
<evidence type="ECO:0000259" key="4">
    <source>
        <dbReference type="PROSITE" id="PS51832"/>
    </source>
</evidence>
<dbReference type="PROSITE" id="PS50110">
    <property type="entry name" value="RESPONSE_REGULATORY"/>
    <property type="match status" value="1"/>
</dbReference>
<dbReference type="Pfam" id="PF13487">
    <property type="entry name" value="HD_5"/>
    <property type="match status" value="1"/>
</dbReference>
<dbReference type="SUPFAM" id="SSF52172">
    <property type="entry name" value="CheY-like"/>
    <property type="match status" value="1"/>
</dbReference>
<dbReference type="InterPro" id="IPR011006">
    <property type="entry name" value="CheY-like_superfamily"/>
</dbReference>
<dbReference type="PROSITE" id="PS51831">
    <property type="entry name" value="HD"/>
    <property type="match status" value="1"/>
</dbReference>
<keyword evidence="1" id="KW-0597">Phosphoprotein</keyword>
<dbReference type="InterPro" id="IPR001789">
    <property type="entry name" value="Sig_transdc_resp-reg_receiver"/>
</dbReference>
<dbReference type="SMART" id="SM00448">
    <property type="entry name" value="REC"/>
    <property type="match status" value="1"/>
</dbReference>
<dbReference type="CDD" id="cd00077">
    <property type="entry name" value="HDc"/>
    <property type="match status" value="1"/>
</dbReference>
<reference evidence="6" key="1">
    <citation type="submission" date="2016-10" db="EMBL/GenBank/DDBJ databases">
        <authorList>
            <person name="Varghese N."/>
            <person name="Submissions S."/>
        </authorList>
    </citation>
    <scope>NUCLEOTIDE SEQUENCE [LARGE SCALE GENOMIC DNA]</scope>
    <source>
        <strain evidence="6">DSM 13234</strain>
    </source>
</reference>
<dbReference type="InterPro" id="IPR006674">
    <property type="entry name" value="HD_domain"/>
</dbReference>
<evidence type="ECO:0000256" key="1">
    <source>
        <dbReference type="PROSITE-ProRule" id="PRU00169"/>
    </source>
</evidence>